<dbReference type="OrthoDB" id="2193243at2759"/>
<protein>
    <submittedName>
        <fullName evidence="1">Uncharacterized protein</fullName>
    </submittedName>
</protein>
<name>E0S7P2_ENCIT</name>
<dbReference type="VEuPathDB" id="MicrosporidiaDB:Eint_061140"/>
<dbReference type="RefSeq" id="XP_003073081.2">
    <property type="nucleotide sequence ID" value="XM_003073035.2"/>
</dbReference>
<evidence type="ECO:0000313" key="1">
    <source>
        <dbReference type="EMBL" id="ADM11721.2"/>
    </source>
</evidence>
<gene>
    <name evidence="1" type="ORF">Eint_061140</name>
</gene>
<reference evidence="1 2" key="2">
    <citation type="journal article" date="2012" name="Proc. Natl. Acad. Sci. U.S.A.">
        <title>Gain and loss of multiple functionally related, horizontally transferred genes in the reduced genomes of two microsporidian parasites.</title>
        <authorList>
            <person name="Pombert J.-F."/>
            <person name="Selman M."/>
            <person name="Burki F."/>
            <person name="Bardell F.T."/>
            <person name="Farinelli L."/>
            <person name="Solter L.F."/>
            <person name="Whitman D.W."/>
            <person name="Weiss L.M."/>
            <person name="Corradi N."/>
            <person name="Keeling P.J."/>
        </authorList>
    </citation>
    <scope>NUCLEOTIDE SEQUENCE [LARGE SCALE GENOMIC DNA]</scope>
    <source>
        <strain evidence="1 2">ATCC 50506</strain>
    </source>
</reference>
<reference evidence="1 2" key="1">
    <citation type="journal article" date="2010" name="Nat. Commun.">
        <title>The complete sequence of the smallest known nuclear genome from the microsporidian Encephalitozoon intestinalis.</title>
        <authorList>
            <person name="Corradi N."/>
            <person name="Pombert J.-F."/>
            <person name="Farinelli L."/>
            <person name="Didier E.S."/>
            <person name="Keeling P.J."/>
        </authorList>
    </citation>
    <scope>NUCLEOTIDE SEQUENCE [LARGE SCALE GENOMIC DNA]</scope>
    <source>
        <strain evidence="1 2">ATCC 50506</strain>
    </source>
</reference>
<proteinExistence type="predicted"/>
<dbReference type="AlphaFoldDB" id="E0S7P2"/>
<dbReference type="HOGENOM" id="CLU_1758791_0_0_1"/>
<dbReference type="Proteomes" id="UP000002313">
    <property type="component" value="Chromosome VI"/>
</dbReference>
<sequence>MAKDQEKVYMLLELERIRQLNIPHVYAFPTGTLEFTCAMFRGSDHTVFKLIKSDIYEKWSVLIDGECSEEMNKMSGSCDAHITLETTVQTLSRCHNTSLFGKSKNIFPFISEGFPNREKNITALLLFVKNRCSKTNGCGEKMAIQIKE</sequence>
<dbReference type="GeneID" id="9697895"/>
<dbReference type="EMBL" id="CP001947">
    <property type="protein sequence ID" value="ADM11721.2"/>
    <property type="molecule type" value="Genomic_DNA"/>
</dbReference>
<dbReference type="KEGG" id="ein:Eint_061140"/>
<accession>E0S7P2</accession>
<keyword evidence="2" id="KW-1185">Reference proteome</keyword>
<organism evidence="1 2">
    <name type="scientific">Encephalitozoon intestinalis (strain ATCC 50506)</name>
    <name type="common">Microsporidian parasite</name>
    <name type="synonym">Septata intestinalis</name>
    <dbReference type="NCBI Taxonomy" id="876142"/>
    <lineage>
        <taxon>Eukaryota</taxon>
        <taxon>Fungi</taxon>
        <taxon>Fungi incertae sedis</taxon>
        <taxon>Microsporidia</taxon>
        <taxon>Unikaryonidae</taxon>
        <taxon>Encephalitozoon</taxon>
    </lineage>
</organism>
<evidence type="ECO:0000313" key="2">
    <source>
        <dbReference type="Proteomes" id="UP000002313"/>
    </source>
</evidence>